<dbReference type="InterPro" id="IPR005702">
    <property type="entry name" value="Wzc-like_C"/>
</dbReference>
<evidence type="ECO:0000256" key="7">
    <source>
        <dbReference type="ARBA" id="ARBA00022679"/>
    </source>
</evidence>
<reference evidence="20" key="1">
    <citation type="journal article" date="2020" name="mSystems">
        <title>Genome- and Community-Level Interaction Insights into Carbon Utilization and Element Cycling Functions of Hydrothermarchaeota in Hydrothermal Sediment.</title>
        <authorList>
            <person name="Zhou Z."/>
            <person name="Liu Y."/>
            <person name="Xu W."/>
            <person name="Pan J."/>
            <person name="Luo Z.H."/>
            <person name="Li M."/>
        </authorList>
    </citation>
    <scope>NUCLEOTIDE SEQUENCE [LARGE SCALE GENOMIC DNA]</scope>
    <source>
        <strain evidence="20">HyVt-456</strain>
    </source>
</reference>
<feature type="domain" description="AAA" evidence="18">
    <location>
        <begin position="569"/>
        <end position="697"/>
    </location>
</feature>
<evidence type="ECO:0000256" key="15">
    <source>
        <dbReference type="ARBA" id="ARBA00051245"/>
    </source>
</evidence>
<keyword evidence="13 16" id="KW-0472">Membrane</keyword>
<evidence type="ECO:0000256" key="2">
    <source>
        <dbReference type="ARBA" id="ARBA00007316"/>
    </source>
</evidence>
<dbReference type="Pfam" id="PF13807">
    <property type="entry name" value="GNVR"/>
    <property type="match status" value="1"/>
</dbReference>
<keyword evidence="6" id="KW-0997">Cell inner membrane</keyword>
<feature type="domain" description="Tyrosine-protein kinase G-rich" evidence="19">
    <location>
        <begin position="398"/>
        <end position="472"/>
    </location>
</feature>
<dbReference type="EMBL" id="DRLD01000364">
    <property type="protein sequence ID" value="HED11579.1"/>
    <property type="molecule type" value="Genomic_DNA"/>
</dbReference>
<protein>
    <recommendedName>
        <fullName evidence="4">non-specific protein-tyrosine kinase</fullName>
        <ecNumber evidence="4">2.7.10.2</ecNumber>
    </recommendedName>
</protein>
<dbReference type="Pfam" id="PF02706">
    <property type="entry name" value="Wzz"/>
    <property type="match status" value="1"/>
</dbReference>
<evidence type="ECO:0000256" key="9">
    <source>
        <dbReference type="ARBA" id="ARBA00022741"/>
    </source>
</evidence>
<dbReference type="Pfam" id="PF13614">
    <property type="entry name" value="AAA_31"/>
    <property type="match status" value="1"/>
</dbReference>
<evidence type="ECO:0000256" key="5">
    <source>
        <dbReference type="ARBA" id="ARBA00022475"/>
    </source>
</evidence>
<dbReference type="InterPro" id="IPR003856">
    <property type="entry name" value="LPS_length_determ_N"/>
</dbReference>
<dbReference type="SUPFAM" id="SSF52540">
    <property type="entry name" value="P-loop containing nucleoside triphosphate hydrolases"/>
    <property type="match status" value="1"/>
</dbReference>
<keyword evidence="7 20" id="KW-0808">Transferase</keyword>
<evidence type="ECO:0000256" key="14">
    <source>
        <dbReference type="ARBA" id="ARBA00023137"/>
    </source>
</evidence>
<evidence type="ECO:0000256" key="8">
    <source>
        <dbReference type="ARBA" id="ARBA00022692"/>
    </source>
</evidence>
<evidence type="ECO:0000259" key="17">
    <source>
        <dbReference type="Pfam" id="PF02706"/>
    </source>
</evidence>
<dbReference type="Proteomes" id="UP000886005">
    <property type="component" value="Unassembled WGS sequence"/>
</dbReference>
<dbReference type="InterPro" id="IPR027417">
    <property type="entry name" value="P-loop_NTPase"/>
</dbReference>
<dbReference type="GO" id="GO:0042802">
    <property type="term" value="F:identical protein binding"/>
    <property type="evidence" value="ECO:0007669"/>
    <property type="project" value="UniProtKB-ARBA"/>
</dbReference>
<comment type="similarity">
    <text evidence="2">Belongs to the CpsD/CapB family.</text>
</comment>
<evidence type="ECO:0000256" key="13">
    <source>
        <dbReference type="ARBA" id="ARBA00023136"/>
    </source>
</evidence>
<keyword evidence="14" id="KW-0829">Tyrosine-protein kinase</keyword>
<dbReference type="GO" id="GO:0005886">
    <property type="term" value="C:plasma membrane"/>
    <property type="evidence" value="ECO:0007669"/>
    <property type="project" value="UniProtKB-SubCell"/>
</dbReference>
<dbReference type="InterPro" id="IPR032807">
    <property type="entry name" value="GNVR"/>
</dbReference>
<dbReference type="AlphaFoldDB" id="A0A7V1M1M2"/>
<feature type="transmembrane region" description="Helical" evidence="16">
    <location>
        <begin position="31"/>
        <end position="49"/>
    </location>
</feature>
<organism evidence="20">
    <name type="scientific">Caldithrix abyssi</name>
    <dbReference type="NCBI Taxonomy" id="187145"/>
    <lineage>
        <taxon>Bacteria</taxon>
        <taxon>Pseudomonadati</taxon>
        <taxon>Calditrichota</taxon>
        <taxon>Calditrichia</taxon>
        <taxon>Calditrichales</taxon>
        <taxon>Calditrichaceae</taxon>
        <taxon>Caldithrix</taxon>
    </lineage>
</organism>
<name>A0A7V1M1M2_CALAY</name>
<comment type="subcellular location">
    <subcellularLocation>
        <location evidence="1">Cell inner membrane</location>
        <topology evidence="1">Multi-pass membrane protein</topology>
    </subcellularLocation>
</comment>
<evidence type="ECO:0000256" key="12">
    <source>
        <dbReference type="ARBA" id="ARBA00022989"/>
    </source>
</evidence>
<comment type="catalytic activity">
    <reaction evidence="15">
        <text>L-tyrosyl-[protein] + ATP = O-phospho-L-tyrosyl-[protein] + ADP + H(+)</text>
        <dbReference type="Rhea" id="RHEA:10596"/>
        <dbReference type="Rhea" id="RHEA-COMP:10136"/>
        <dbReference type="Rhea" id="RHEA-COMP:20101"/>
        <dbReference type="ChEBI" id="CHEBI:15378"/>
        <dbReference type="ChEBI" id="CHEBI:30616"/>
        <dbReference type="ChEBI" id="CHEBI:46858"/>
        <dbReference type="ChEBI" id="CHEBI:61978"/>
        <dbReference type="ChEBI" id="CHEBI:456216"/>
        <dbReference type="EC" id="2.7.10.2"/>
    </reaction>
</comment>
<keyword evidence="5" id="KW-1003">Cell membrane</keyword>
<comment type="caution">
    <text evidence="20">The sequence shown here is derived from an EMBL/GenBank/DDBJ whole genome shotgun (WGS) entry which is preliminary data.</text>
</comment>
<evidence type="ECO:0000256" key="6">
    <source>
        <dbReference type="ARBA" id="ARBA00022519"/>
    </source>
</evidence>
<dbReference type="PANTHER" id="PTHR32309:SF13">
    <property type="entry name" value="FERRIC ENTEROBACTIN TRANSPORT PROTEIN FEPE"/>
    <property type="match status" value="1"/>
</dbReference>
<accession>A0A7V1M1M2</accession>
<keyword evidence="11" id="KW-0067">ATP-binding</keyword>
<feature type="domain" description="Polysaccharide chain length determinant N-terminal" evidence="17">
    <location>
        <begin position="17"/>
        <end position="105"/>
    </location>
</feature>
<dbReference type="FunFam" id="3.40.50.300:FF:000527">
    <property type="entry name" value="Tyrosine-protein kinase etk"/>
    <property type="match status" value="1"/>
</dbReference>
<evidence type="ECO:0000256" key="1">
    <source>
        <dbReference type="ARBA" id="ARBA00004429"/>
    </source>
</evidence>
<dbReference type="EC" id="2.7.10.2" evidence="4"/>
<keyword evidence="12 16" id="KW-1133">Transmembrane helix</keyword>
<dbReference type="PANTHER" id="PTHR32309">
    <property type="entry name" value="TYROSINE-PROTEIN KINASE"/>
    <property type="match status" value="1"/>
</dbReference>
<keyword evidence="9" id="KW-0547">Nucleotide-binding</keyword>
<keyword evidence="10" id="KW-0418">Kinase</keyword>
<proteinExistence type="inferred from homology"/>
<dbReference type="Gene3D" id="3.40.50.300">
    <property type="entry name" value="P-loop containing nucleotide triphosphate hydrolases"/>
    <property type="match status" value="1"/>
</dbReference>
<evidence type="ECO:0000256" key="4">
    <source>
        <dbReference type="ARBA" id="ARBA00011903"/>
    </source>
</evidence>
<sequence>MNNPSVDIGNENAVQNVTLTDYIRILYRGRWIILFSFIFVFTATVYYTFTTDPVYEASTTLIIDKSRAMENALFDFNSFGNQSTHITNQIEIIKSRTIAERVIKRLELSNVRDSLSLFHPNDDGEYMTLRQMVNIVRENMEVVNKKETDIIEVTYSAPSAFEAAYTVNTLAQEYADASAEFNQGEIKELRKFLEAQLRKKGMELSSSEDLLKEYQERERVASLDEETTELITRLSQIEAELEQSQVMLQANLQMKNSLERQLEGRRETLAAEISEISTPYIKTLQEELAKLVAEKTKFVTAVESQAQGVNKGFFLGQVAQYESKIKSLKQRLDQEAKKLSTSSMVRDPFQLTQELVSRIITLDAEITASTAKINTLQDVVAEYNAKLEQLPNKVLEMARLKRRQLVDEQTFVMMTKRLEETKIQEAGQRKEVRVIDEAIEPLFPTKPKKKLNLALGLVLGLGLGIGITFLREYFDNSIKSQEELEQLGFNILATIPRIEMSKVEEKLEARMSKLGPMEGKRIEARLITHLDPKSPVSEAYRSLRTNIQFSYVDEKIGAVLVTSSGPKEGKSTTSANLVIAMAQSGKKVVLIDADLRRPVVHSIFGLEKDEGLTNYLMDDISFEQMIKPSIMDNLYIIPSGVLPPNPSELLASEKMKALLIKLREEFDFILFDTPPIIAVTDAAILSTIVDGAILVVSSGHTNYDALVRAKSLLDAVNTRILGALLNGVEVGGMYGSYYYYYYHHYYSKPGGKKKRRY</sequence>
<evidence type="ECO:0000313" key="20">
    <source>
        <dbReference type="EMBL" id="HED11579.1"/>
    </source>
</evidence>
<dbReference type="GO" id="GO:0005524">
    <property type="term" value="F:ATP binding"/>
    <property type="evidence" value="ECO:0007669"/>
    <property type="project" value="UniProtKB-KW"/>
</dbReference>
<evidence type="ECO:0000256" key="16">
    <source>
        <dbReference type="SAM" id="Phobius"/>
    </source>
</evidence>
<dbReference type="NCBIfam" id="TIGR01007">
    <property type="entry name" value="eps_fam"/>
    <property type="match status" value="1"/>
</dbReference>
<evidence type="ECO:0000259" key="19">
    <source>
        <dbReference type="Pfam" id="PF13807"/>
    </source>
</evidence>
<evidence type="ECO:0000259" key="18">
    <source>
        <dbReference type="Pfam" id="PF13614"/>
    </source>
</evidence>
<keyword evidence="8 16" id="KW-0812">Transmembrane</keyword>
<comment type="similarity">
    <text evidence="3">Belongs to the etk/wzc family.</text>
</comment>
<dbReference type="InterPro" id="IPR050445">
    <property type="entry name" value="Bact_polysacc_biosynth/exp"/>
</dbReference>
<evidence type="ECO:0000256" key="10">
    <source>
        <dbReference type="ARBA" id="ARBA00022777"/>
    </source>
</evidence>
<dbReference type="GO" id="GO:0004715">
    <property type="term" value="F:non-membrane spanning protein tyrosine kinase activity"/>
    <property type="evidence" value="ECO:0007669"/>
    <property type="project" value="UniProtKB-EC"/>
</dbReference>
<gene>
    <name evidence="20" type="ORF">ENJ10_12885</name>
</gene>
<evidence type="ECO:0000256" key="3">
    <source>
        <dbReference type="ARBA" id="ARBA00008883"/>
    </source>
</evidence>
<dbReference type="InterPro" id="IPR025669">
    <property type="entry name" value="AAA_dom"/>
</dbReference>
<evidence type="ECO:0000256" key="11">
    <source>
        <dbReference type="ARBA" id="ARBA00022840"/>
    </source>
</evidence>
<dbReference type="CDD" id="cd05387">
    <property type="entry name" value="BY-kinase"/>
    <property type="match status" value="1"/>
</dbReference>